<dbReference type="AlphaFoldDB" id="A0AAD1SAK9"/>
<feature type="compositionally biased region" description="Basic and acidic residues" evidence="1">
    <location>
        <begin position="89"/>
        <end position="101"/>
    </location>
</feature>
<proteinExistence type="predicted"/>
<evidence type="ECO:0000256" key="1">
    <source>
        <dbReference type="SAM" id="MobiDB-lite"/>
    </source>
</evidence>
<gene>
    <name evidence="2" type="ORF">PECUL_23A018155</name>
</gene>
<feature type="region of interest" description="Disordered" evidence="1">
    <location>
        <begin position="47"/>
        <end position="101"/>
    </location>
</feature>
<name>A0AAD1SAK9_PELCU</name>
<dbReference type="Proteomes" id="UP001295444">
    <property type="component" value="Chromosome 05"/>
</dbReference>
<dbReference type="EMBL" id="OW240916">
    <property type="protein sequence ID" value="CAH2293316.1"/>
    <property type="molecule type" value="Genomic_DNA"/>
</dbReference>
<organism evidence="2 3">
    <name type="scientific">Pelobates cultripes</name>
    <name type="common">Western spadefoot toad</name>
    <dbReference type="NCBI Taxonomy" id="61616"/>
    <lineage>
        <taxon>Eukaryota</taxon>
        <taxon>Metazoa</taxon>
        <taxon>Chordata</taxon>
        <taxon>Craniata</taxon>
        <taxon>Vertebrata</taxon>
        <taxon>Euteleostomi</taxon>
        <taxon>Amphibia</taxon>
        <taxon>Batrachia</taxon>
        <taxon>Anura</taxon>
        <taxon>Pelobatoidea</taxon>
        <taxon>Pelobatidae</taxon>
        <taxon>Pelobates</taxon>
    </lineage>
</organism>
<sequence>MDPAVTAGSSNQHPRGCGEGYRNIEDLHYAKTSGIKKGLSLTLRCHMSRSPRERSQETLINTSNHRPVPGLPSVRGITRDTRQTPTQVKWDRLSDWRERVA</sequence>
<accession>A0AAD1SAK9</accession>
<evidence type="ECO:0000313" key="3">
    <source>
        <dbReference type="Proteomes" id="UP001295444"/>
    </source>
</evidence>
<protein>
    <submittedName>
        <fullName evidence="2">Uncharacterized protein</fullName>
    </submittedName>
</protein>
<reference evidence="2" key="1">
    <citation type="submission" date="2022-03" db="EMBL/GenBank/DDBJ databases">
        <authorList>
            <person name="Alioto T."/>
            <person name="Alioto T."/>
            <person name="Gomez Garrido J."/>
        </authorList>
    </citation>
    <scope>NUCLEOTIDE SEQUENCE</scope>
</reference>
<evidence type="ECO:0000313" key="2">
    <source>
        <dbReference type="EMBL" id="CAH2293316.1"/>
    </source>
</evidence>
<keyword evidence="3" id="KW-1185">Reference proteome</keyword>